<dbReference type="FunFam" id="3.40.50.720:FF:000311">
    <property type="entry name" value="Ornithine cyclodeaminase"/>
    <property type="match status" value="1"/>
</dbReference>
<accession>A0A844A941</accession>
<sequence length="317" mass="33983">MGEPLLLDARQTAAKLPFPELIAALQRGFAKGCQTPARHHHTLRSEGEPDGTLLLMPAWSNADDEDHFLGVKLVTIMPGNMNRSLPAVVSTYMLYDAITGEQLALMDGNTLTSRRTVAASALGAKYLSREDSSSLVIMGAGRVGSLIADAYSAVRSLRHIVVWDINPEQADRLASSLRDQGLPAQSTTDIKTAIESADIVSAATLATEPVVRGEWLKPGTHVDLIGAFTPEMREADDEVMRRASIYVDTAVALEEAGELIEPLAAGVIGKEAILGTLTDLCRKDEFARANANQITCFKSVGSGLADLTAAQLVYKRI</sequence>
<dbReference type="GO" id="GO:0019752">
    <property type="term" value="P:carboxylic acid metabolic process"/>
    <property type="evidence" value="ECO:0007669"/>
    <property type="project" value="UniProtKB-ARBA"/>
</dbReference>
<gene>
    <name evidence="3" type="ORF">GHK48_08675</name>
</gene>
<dbReference type="Gene3D" id="3.30.1780.10">
    <property type="entry name" value="ornithine cyclodeaminase, domain 1"/>
    <property type="match status" value="1"/>
</dbReference>
<organism evidence="3 4">
    <name type="scientific">Rhizobium fredii</name>
    <name type="common">Sinorhizobium fredii</name>
    <dbReference type="NCBI Taxonomy" id="380"/>
    <lineage>
        <taxon>Bacteria</taxon>
        <taxon>Pseudomonadati</taxon>
        <taxon>Pseudomonadota</taxon>
        <taxon>Alphaproteobacteria</taxon>
        <taxon>Hyphomicrobiales</taxon>
        <taxon>Rhizobiaceae</taxon>
        <taxon>Sinorhizobium/Ensifer group</taxon>
        <taxon>Sinorhizobium</taxon>
    </lineage>
</organism>
<keyword evidence="2" id="KW-0520">NAD</keyword>
<comment type="similarity">
    <text evidence="1">Belongs to the ornithine cyclodeaminase/mu-crystallin family.</text>
</comment>
<evidence type="ECO:0000313" key="3">
    <source>
        <dbReference type="EMBL" id="MQX08365.1"/>
    </source>
</evidence>
<dbReference type="SUPFAM" id="SSF51735">
    <property type="entry name" value="NAD(P)-binding Rossmann-fold domains"/>
    <property type="match status" value="1"/>
</dbReference>
<evidence type="ECO:0000313" key="4">
    <source>
        <dbReference type="Proteomes" id="UP000466694"/>
    </source>
</evidence>
<dbReference type="RefSeq" id="WP_037435270.1">
    <property type="nucleotide sequence ID" value="NZ_BJNI01000066.1"/>
</dbReference>
<dbReference type="Proteomes" id="UP000466694">
    <property type="component" value="Unassembled WGS sequence"/>
</dbReference>
<proteinExistence type="inferred from homology"/>
<dbReference type="PIRSF" id="PIRSF001439">
    <property type="entry name" value="CryM"/>
    <property type="match status" value="1"/>
</dbReference>
<evidence type="ECO:0000256" key="2">
    <source>
        <dbReference type="ARBA" id="ARBA00023027"/>
    </source>
</evidence>
<evidence type="ECO:0000256" key="1">
    <source>
        <dbReference type="ARBA" id="ARBA00008903"/>
    </source>
</evidence>
<name>A0A844A941_RHIFR</name>
<comment type="caution">
    <text evidence="3">The sequence shown here is derived from an EMBL/GenBank/DDBJ whole genome shotgun (WGS) entry which is preliminary data.</text>
</comment>
<dbReference type="AlphaFoldDB" id="A0A844A941"/>
<dbReference type="NCBIfam" id="NF004793">
    <property type="entry name" value="PRK06141.1"/>
    <property type="match status" value="1"/>
</dbReference>
<dbReference type="InterPro" id="IPR003462">
    <property type="entry name" value="ODC_Mu_crystall"/>
</dbReference>
<dbReference type="Gene3D" id="3.40.50.720">
    <property type="entry name" value="NAD(P)-binding Rossmann-like Domain"/>
    <property type="match status" value="1"/>
</dbReference>
<dbReference type="GO" id="GO:0016491">
    <property type="term" value="F:oxidoreductase activity"/>
    <property type="evidence" value="ECO:0007669"/>
    <property type="project" value="UniProtKB-ARBA"/>
</dbReference>
<reference evidence="3 4" key="1">
    <citation type="journal article" date="2013" name="Genome Biol.">
        <title>Comparative genomics of the core and accessory genomes of 48 Sinorhizobium strains comprising five genospecies.</title>
        <authorList>
            <person name="Sugawara M."/>
            <person name="Epstein B."/>
            <person name="Badgley B.D."/>
            <person name="Unno T."/>
            <person name="Xu L."/>
            <person name="Reese J."/>
            <person name="Gyaneshwar P."/>
            <person name="Denny R."/>
            <person name="Mudge J."/>
            <person name="Bharti A.K."/>
            <person name="Farmer A.D."/>
            <person name="May G.D."/>
            <person name="Woodward J.E."/>
            <person name="Medigue C."/>
            <person name="Vallenet D."/>
            <person name="Lajus A."/>
            <person name="Rouy Z."/>
            <person name="Martinez-Vaz B."/>
            <person name="Tiffin P."/>
            <person name="Young N.D."/>
            <person name="Sadowsky M.J."/>
        </authorList>
    </citation>
    <scope>NUCLEOTIDE SEQUENCE [LARGE SCALE GENOMIC DNA]</scope>
    <source>
        <strain evidence="3 4">USDA205</strain>
    </source>
</reference>
<dbReference type="InterPro" id="IPR023401">
    <property type="entry name" value="ODC_N"/>
</dbReference>
<dbReference type="EMBL" id="WISZ01000072">
    <property type="protein sequence ID" value="MQX08365.1"/>
    <property type="molecule type" value="Genomic_DNA"/>
</dbReference>
<dbReference type="PANTHER" id="PTHR13812:SF19">
    <property type="entry name" value="KETIMINE REDUCTASE MU-CRYSTALLIN"/>
    <property type="match status" value="1"/>
</dbReference>
<dbReference type="GO" id="GO:0005737">
    <property type="term" value="C:cytoplasm"/>
    <property type="evidence" value="ECO:0007669"/>
    <property type="project" value="TreeGrafter"/>
</dbReference>
<protein>
    <submittedName>
        <fullName evidence="3">Ornithine cyclodeaminase family protein</fullName>
    </submittedName>
</protein>
<dbReference type="Pfam" id="PF02423">
    <property type="entry name" value="OCD_Mu_crystall"/>
    <property type="match status" value="1"/>
</dbReference>
<dbReference type="InterPro" id="IPR036291">
    <property type="entry name" value="NAD(P)-bd_dom_sf"/>
</dbReference>
<dbReference type="PANTHER" id="PTHR13812">
    <property type="entry name" value="KETIMINE REDUCTASE MU-CRYSTALLIN"/>
    <property type="match status" value="1"/>
</dbReference>